<evidence type="ECO:0000313" key="6">
    <source>
        <dbReference type="Proteomes" id="UP000249700"/>
    </source>
</evidence>
<evidence type="ECO:0000256" key="4">
    <source>
        <dbReference type="HAMAP-Rule" id="MF_01681"/>
    </source>
</evidence>
<dbReference type="GO" id="GO:0000287">
    <property type="term" value="F:magnesium ion binding"/>
    <property type="evidence" value="ECO:0007669"/>
    <property type="project" value="UniProtKB-UniRule"/>
</dbReference>
<keyword evidence="3 4" id="KW-0486">Methionine biosynthesis</keyword>
<dbReference type="InterPro" id="IPR006439">
    <property type="entry name" value="HAD-SF_hydro_IA"/>
</dbReference>
<dbReference type="GO" id="GO:0019509">
    <property type="term" value="P:L-methionine salvage from methylthioadenosine"/>
    <property type="evidence" value="ECO:0007669"/>
    <property type="project" value="UniProtKB-UniRule"/>
</dbReference>
<evidence type="ECO:0000256" key="3">
    <source>
        <dbReference type="ARBA" id="ARBA00023167"/>
    </source>
</evidence>
<dbReference type="Gene3D" id="3.40.50.1000">
    <property type="entry name" value="HAD superfamily/HAD-like"/>
    <property type="match status" value="1"/>
</dbReference>
<dbReference type="GO" id="GO:0043716">
    <property type="term" value="F:2-hydroxy-3-keto-5-methylthiopentenyl-1-phosphate phosphatase activity"/>
    <property type="evidence" value="ECO:0007669"/>
    <property type="project" value="UniProtKB-UniRule"/>
</dbReference>
<keyword evidence="4" id="KW-0460">Magnesium</keyword>
<keyword evidence="2 4" id="KW-0378">Hydrolase</keyword>
<dbReference type="HAMAP" id="MF_01681">
    <property type="entry name" value="Salvage_MtnC"/>
    <property type="match status" value="1"/>
</dbReference>
<comment type="catalytic activity">
    <reaction evidence="4">
        <text>5-methylsulfanyl-2,3-dioxopentyl phosphate + H2O = 1,2-dihydroxy-5-(methylsulfanyl)pent-1-en-3-one + phosphate</text>
        <dbReference type="Rhea" id="RHEA:21700"/>
        <dbReference type="ChEBI" id="CHEBI:15377"/>
        <dbReference type="ChEBI" id="CHEBI:43474"/>
        <dbReference type="ChEBI" id="CHEBI:49252"/>
        <dbReference type="ChEBI" id="CHEBI:58828"/>
        <dbReference type="EC" id="3.1.3.77"/>
    </reaction>
</comment>
<dbReference type="RefSeq" id="WP_112053760.1">
    <property type="nucleotide sequence ID" value="NZ_QLSX01000002.1"/>
</dbReference>
<dbReference type="EMBL" id="QLSX01000002">
    <property type="protein sequence ID" value="RAR63437.1"/>
    <property type="molecule type" value="Genomic_DNA"/>
</dbReference>
<dbReference type="Gene3D" id="1.10.720.60">
    <property type="match status" value="1"/>
</dbReference>
<evidence type="ECO:0000313" key="5">
    <source>
        <dbReference type="EMBL" id="RAR63437.1"/>
    </source>
</evidence>
<comment type="caution">
    <text evidence="5">The sequence shown here is derived from an EMBL/GenBank/DDBJ whole genome shotgun (WGS) entry which is preliminary data.</text>
</comment>
<proteinExistence type="inferred from homology"/>
<comment type="cofactor">
    <cofactor evidence="4">
        <name>Mg(2+)</name>
        <dbReference type="ChEBI" id="CHEBI:18420"/>
    </cofactor>
    <text evidence="4">Binds 1 Mg(2+) ion per subunit.</text>
</comment>
<dbReference type="UniPathway" id="UPA00904">
    <property type="reaction ID" value="UER00876"/>
</dbReference>
<dbReference type="SFLD" id="SFLDG01129">
    <property type="entry name" value="C1.5:_HAD__Beta-PGM__Phosphata"/>
    <property type="match status" value="1"/>
</dbReference>
<dbReference type="EC" id="3.1.3.77" evidence="4"/>
<dbReference type="PANTHER" id="PTHR20371">
    <property type="entry name" value="ENOLASE-PHOSPHATASE E1"/>
    <property type="match status" value="1"/>
</dbReference>
<protein>
    <recommendedName>
        <fullName evidence="4">Enolase-phosphatase E1</fullName>
        <ecNumber evidence="4">3.1.3.77</ecNumber>
    </recommendedName>
    <alternativeName>
        <fullName evidence="4">2,3-diketo-5-methylthio-1-phosphopentane phosphatase</fullName>
    </alternativeName>
</protein>
<dbReference type="Pfam" id="PF00702">
    <property type="entry name" value="Hydrolase"/>
    <property type="match status" value="1"/>
</dbReference>
<keyword evidence="1 4" id="KW-0028">Amino-acid biosynthesis</keyword>
<dbReference type="GO" id="GO:0043874">
    <property type="term" value="F:acireductone synthase activity"/>
    <property type="evidence" value="ECO:0007669"/>
    <property type="project" value="UniProtKB-EC"/>
</dbReference>
<comment type="similarity">
    <text evidence="4">Belongs to the HAD-like hydrolase superfamily. MasA/MtnC family.</text>
</comment>
<name>A0A328Y2N5_9GAMM</name>
<dbReference type="CDD" id="cd01629">
    <property type="entry name" value="HAD_EP"/>
    <property type="match status" value="1"/>
</dbReference>
<reference evidence="5 6" key="1">
    <citation type="submission" date="2018-06" db="EMBL/GenBank/DDBJ databases">
        <title>Comparative analysis of microorganisms from saline springs in Andes Mountain Range, Colombia.</title>
        <authorList>
            <person name="Rubin E."/>
        </authorList>
    </citation>
    <scope>NUCLEOTIDE SEQUENCE [LARGE SCALE GENOMIC DNA]</scope>
    <source>
        <strain evidence="5 6">USBA-857</strain>
    </source>
</reference>
<keyword evidence="4" id="KW-0479">Metal-binding</keyword>
<gene>
    <name evidence="4" type="primary">mtnC</name>
    <name evidence="5" type="ORF">BCL93_102173</name>
</gene>
<comment type="subunit">
    <text evidence="4">Monomer.</text>
</comment>
<comment type="pathway">
    <text evidence="4">Amino-acid biosynthesis; L-methionine biosynthesis via salvage pathway; L-methionine from S-methyl-5-thio-alpha-D-ribose 1-phosphate: step 4/6.</text>
</comment>
<dbReference type="NCBIfam" id="TIGR01691">
    <property type="entry name" value="enolase-ppase"/>
    <property type="match status" value="1"/>
</dbReference>
<dbReference type="NCBIfam" id="TIGR01549">
    <property type="entry name" value="HAD-SF-IA-v1"/>
    <property type="match status" value="1"/>
</dbReference>
<evidence type="ECO:0000256" key="2">
    <source>
        <dbReference type="ARBA" id="ARBA00022801"/>
    </source>
</evidence>
<evidence type="ECO:0000256" key="1">
    <source>
        <dbReference type="ARBA" id="ARBA00022605"/>
    </source>
</evidence>
<comment type="pathway">
    <text evidence="4">Amino-acid biosynthesis; L-methionine biosynthesis via salvage pathway; L-methionine from S-methyl-5-thio-alpha-D-ribose 1-phosphate: step 3/6.</text>
</comment>
<dbReference type="SUPFAM" id="SSF56784">
    <property type="entry name" value="HAD-like"/>
    <property type="match status" value="1"/>
</dbReference>
<dbReference type="FunFam" id="3.40.50.1000:FF:000079">
    <property type="entry name" value="Enolase-phosphatase E1"/>
    <property type="match status" value="1"/>
</dbReference>
<dbReference type="AlphaFoldDB" id="A0A328Y2N5"/>
<dbReference type="PRINTS" id="PR00413">
    <property type="entry name" value="HADHALOGNASE"/>
</dbReference>
<dbReference type="SFLD" id="SFLDF00044">
    <property type="entry name" value="enolase-phosphatase"/>
    <property type="match status" value="1"/>
</dbReference>
<accession>A0A328Y2N5</accession>
<dbReference type="OrthoDB" id="9797416at2"/>
<organism evidence="5 6">
    <name type="scientific">Onishia taeanensis</name>
    <dbReference type="NCBI Taxonomy" id="284577"/>
    <lineage>
        <taxon>Bacteria</taxon>
        <taxon>Pseudomonadati</taxon>
        <taxon>Pseudomonadota</taxon>
        <taxon>Gammaproteobacteria</taxon>
        <taxon>Oceanospirillales</taxon>
        <taxon>Halomonadaceae</taxon>
        <taxon>Onishia</taxon>
    </lineage>
</organism>
<dbReference type="InterPro" id="IPR023214">
    <property type="entry name" value="HAD_sf"/>
</dbReference>
<dbReference type="SFLD" id="SFLDG01133">
    <property type="entry name" value="C1.5.4:_Enolase-phosphatase_Li"/>
    <property type="match status" value="1"/>
</dbReference>
<sequence length="243" mass="26725">MIRAIVTDIEGTTGSIAFVHEVLFPYARRQLGDFVRHHHQQAEVARQLEATREEAAEPDADLERLIAILEGWIQEDRKATPLKALQGMVWEAGYQAGDFTGHVYPDAAEALMRWQAAGCELYVYSSGSVQAQRLLFGHSDLGDLTPLFSGYFDTTTGPKREAESYRRIVEAIGRAPEEILFLSDVVAELDAARAAGLATCQLVREPGMTTGEHPLAASFDEVSSDTLNLDQARFASGGTDIRR</sequence>
<dbReference type="GO" id="GO:0043715">
    <property type="term" value="F:2,3-diketo-5-methylthiopentyl-1-phosphate enolase activity"/>
    <property type="evidence" value="ECO:0007669"/>
    <property type="project" value="UniProtKB-UniRule"/>
</dbReference>
<dbReference type="Proteomes" id="UP000249700">
    <property type="component" value="Unassembled WGS sequence"/>
</dbReference>
<dbReference type="InterPro" id="IPR036412">
    <property type="entry name" value="HAD-like_sf"/>
</dbReference>
<dbReference type="InterPro" id="IPR023943">
    <property type="entry name" value="Enolase-ppase_E1"/>
</dbReference>
<dbReference type="SFLD" id="SFLDS00003">
    <property type="entry name" value="Haloacid_Dehalogenase"/>
    <property type="match status" value="1"/>
</dbReference>
<dbReference type="PANTHER" id="PTHR20371:SF1">
    <property type="entry name" value="ENOLASE-PHOSPHATASE E1"/>
    <property type="match status" value="1"/>
</dbReference>
<comment type="function">
    <text evidence="4">Bifunctional enzyme that catalyzes the enolization of 2,3-diketo-5-methylthiopentyl-1-phosphate (DK-MTP-1-P) into the intermediate 2-hydroxy-3-keto-5-methylthiopentenyl-1-phosphate (HK-MTPenyl-1-P), which is then dephosphorylated to form the acireductone 1,2-dihydroxy-3-keto-5-methylthiopentene (DHK-MTPene).</text>
</comment>